<dbReference type="OrthoDB" id="9762614at2"/>
<keyword evidence="3" id="KW-1185">Reference proteome</keyword>
<dbReference type="InterPro" id="IPR008928">
    <property type="entry name" value="6-hairpin_glycosidase_sf"/>
</dbReference>
<accession>A0A5P2G1X0</accession>
<dbReference type="InterPro" id="IPR036249">
    <property type="entry name" value="Thioredoxin-like_sf"/>
</dbReference>
<dbReference type="KEGG" id="arac:E0W69_014375"/>
<evidence type="ECO:0000259" key="1">
    <source>
        <dbReference type="Pfam" id="PF03190"/>
    </source>
</evidence>
<dbReference type="PANTHER" id="PTHR42899">
    <property type="entry name" value="SPERMATOGENESIS-ASSOCIATED PROTEIN 20"/>
    <property type="match status" value="1"/>
</dbReference>
<evidence type="ECO:0000313" key="2">
    <source>
        <dbReference type="EMBL" id="QES89794.1"/>
    </source>
</evidence>
<sequence>MSTENKYTNKLVDESSPYLLQHAHNPVNWYPWGEEALEKAKTENKPILLSIGYAACHWCHVMAHESFENEETAHIMNDWFINIKVDREERPDLDQIYMDALQAMNGNGGWPLNVFLTPELKPFYGGTYFPPQRMYNRLSWTELLATIHDAFYNRKDTVDLQANNLMQHLQTANTIGTPRSNPGIFSQEHLDALHDEIQRVFDSEWGGFSQAPKFLQTFSLLYELRHYYYSQDVSALNAATFSLDKMIAGGIYDQIRGGISRYSTDKKWQAPHFEKMLYDNALFISTLSEAYALTKNKNYKCIIEQSIAFINAELRSENNGFYSSIDADSEGIEGKFYTWTRKDIADVLGEDTDMFCKIFDIWEEGNWEHTNILWKPERLEKFVVQLGIPLEDLEMKIRVCSDKLLSVRNKRIRPATDDKFILYWNALMIKALCQAGNVLKNEKYIEQAILSMDFLENNFIQNDQWLHSWKNNSGKIFAFLDDYASLIDCYIHLHESTNHLEYLNKAIKWVGYVEKNFSSLSTLFFYTSKSQTDIVLRKKDIYDSATASGNAIMATNLNYLGNALDKKEWKERAAQMLLSIGGGIVHYPISFGQWALLLQTITKGYNEIAIVGENYKSVIRNINEIYIPNKILFGAITGINKYPLLADKSTKDETLIYLCENYNCKTPVKTIEAFKQILPNYTSA</sequence>
<dbReference type="AlphaFoldDB" id="A0A5P2G1X0"/>
<dbReference type="EMBL" id="CP044016">
    <property type="protein sequence ID" value="QES89794.1"/>
    <property type="molecule type" value="Genomic_DNA"/>
</dbReference>
<reference evidence="2 3" key="1">
    <citation type="submission" date="2019-09" db="EMBL/GenBank/DDBJ databases">
        <title>Complete genome sequence of Arachidicoccus sp. B3-10 isolated from apple orchard soil.</title>
        <authorList>
            <person name="Kim H.S."/>
            <person name="Han K.-I."/>
            <person name="Suh M.K."/>
            <person name="Lee K.C."/>
            <person name="Eom M.K."/>
            <person name="Kim J.-S."/>
            <person name="Kang S.W."/>
            <person name="Sin Y."/>
            <person name="Lee J.-S."/>
        </authorList>
    </citation>
    <scope>NUCLEOTIDE SEQUENCE [LARGE SCALE GENOMIC DNA]</scope>
    <source>
        <strain evidence="2 3">B3-10</strain>
    </source>
</reference>
<dbReference type="Proteomes" id="UP000292424">
    <property type="component" value="Chromosome"/>
</dbReference>
<feature type="domain" description="Spermatogenesis-associated protein 20-like TRX" evidence="1">
    <location>
        <begin position="8"/>
        <end position="170"/>
    </location>
</feature>
<dbReference type="RefSeq" id="WP_131330752.1">
    <property type="nucleotide sequence ID" value="NZ_CP044016.1"/>
</dbReference>
<dbReference type="SUPFAM" id="SSF48208">
    <property type="entry name" value="Six-hairpin glycosidases"/>
    <property type="match status" value="1"/>
</dbReference>
<protein>
    <submittedName>
        <fullName evidence="2">Thioredoxin domain-containing protein</fullName>
    </submittedName>
</protein>
<evidence type="ECO:0000313" key="3">
    <source>
        <dbReference type="Proteomes" id="UP000292424"/>
    </source>
</evidence>
<organism evidence="2 3">
    <name type="scientific">Rhizosphaericola mali</name>
    <dbReference type="NCBI Taxonomy" id="2545455"/>
    <lineage>
        <taxon>Bacteria</taxon>
        <taxon>Pseudomonadati</taxon>
        <taxon>Bacteroidota</taxon>
        <taxon>Chitinophagia</taxon>
        <taxon>Chitinophagales</taxon>
        <taxon>Chitinophagaceae</taxon>
        <taxon>Rhizosphaericola</taxon>
    </lineage>
</organism>
<dbReference type="InterPro" id="IPR024705">
    <property type="entry name" value="Ssp411"/>
</dbReference>
<dbReference type="SUPFAM" id="SSF52833">
    <property type="entry name" value="Thioredoxin-like"/>
    <property type="match status" value="1"/>
</dbReference>
<dbReference type="Pfam" id="PF03190">
    <property type="entry name" value="Thioredox_DsbH"/>
    <property type="match status" value="1"/>
</dbReference>
<dbReference type="PIRSF" id="PIRSF006402">
    <property type="entry name" value="UCP006402_thioredoxin"/>
    <property type="match status" value="1"/>
</dbReference>
<proteinExistence type="predicted"/>
<name>A0A5P2G1X0_9BACT</name>
<dbReference type="GO" id="GO:0005975">
    <property type="term" value="P:carbohydrate metabolic process"/>
    <property type="evidence" value="ECO:0007669"/>
    <property type="project" value="InterPro"/>
</dbReference>
<dbReference type="CDD" id="cd02955">
    <property type="entry name" value="SSP411"/>
    <property type="match status" value="1"/>
</dbReference>
<dbReference type="Gene3D" id="3.40.30.10">
    <property type="entry name" value="Glutaredoxin"/>
    <property type="match status" value="1"/>
</dbReference>
<dbReference type="InterPro" id="IPR004879">
    <property type="entry name" value="Ssp411-like_TRX"/>
</dbReference>
<dbReference type="PANTHER" id="PTHR42899:SF1">
    <property type="entry name" value="SPERMATOGENESIS-ASSOCIATED PROTEIN 20"/>
    <property type="match status" value="1"/>
</dbReference>
<gene>
    <name evidence="2" type="ORF">E0W69_014375</name>
</gene>